<evidence type="ECO:0000256" key="4">
    <source>
        <dbReference type="ARBA" id="ARBA00023163"/>
    </source>
</evidence>
<gene>
    <name evidence="8" type="ORF">N7482_010483</name>
</gene>
<organism evidence="8 9">
    <name type="scientific">Penicillium canariense</name>
    <dbReference type="NCBI Taxonomy" id="189055"/>
    <lineage>
        <taxon>Eukaryota</taxon>
        <taxon>Fungi</taxon>
        <taxon>Dikarya</taxon>
        <taxon>Ascomycota</taxon>
        <taxon>Pezizomycotina</taxon>
        <taxon>Eurotiomycetes</taxon>
        <taxon>Eurotiomycetidae</taxon>
        <taxon>Eurotiales</taxon>
        <taxon>Aspergillaceae</taxon>
        <taxon>Penicillium</taxon>
    </lineage>
</organism>
<dbReference type="GO" id="GO:0000978">
    <property type="term" value="F:RNA polymerase II cis-regulatory region sequence-specific DNA binding"/>
    <property type="evidence" value="ECO:0007669"/>
    <property type="project" value="TreeGrafter"/>
</dbReference>
<dbReference type="GO" id="GO:0005634">
    <property type="term" value="C:nucleus"/>
    <property type="evidence" value="ECO:0007669"/>
    <property type="project" value="UniProtKB-SubCell"/>
</dbReference>
<dbReference type="PANTHER" id="PTHR11037:SF20">
    <property type="entry name" value="PROTEIN GRAINYHEAD"/>
    <property type="match status" value="1"/>
</dbReference>
<proteinExistence type="predicted"/>
<dbReference type="OrthoDB" id="7680836at2759"/>
<accession>A0A9W9HMQ5</accession>
<comment type="subcellular location">
    <subcellularLocation>
        <location evidence="1">Nucleus</location>
    </subcellularLocation>
</comment>
<dbReference type="GeneID" id="81431783"/>
<protein>
    <recommendedName>
        <fullName evidence="7">Grh/CP2 DB domain-containing protein</fullName>
    </recommendedName>
</protein>
<reference evidence="8" key="2">
    <citation type="journal article" date="2023" name="IMA Fungus">
        <title>Comparative genomic study of the Penicillium genus elucidates a diverse pangenome and 15 lateral gene transfer events.</title>
        <authorList>
            <person name="Petersen C."/>
            <person name="Sorensen T."/>
            <person name="Nielsen M.R."/>
            <person name="Sondergaard T.E."/>
            <person name="Sorensen J.L."/>
            <person name="Fitzpatrick D.A."/>
            <person name="Frisvad J.C."/>
            <person name="Nielsen K.L."/>
        </authorList>
    </citation>
    <scope>NUCLEOTIDE SEQUENCE</scope>
    <source>
        <strain evidence="8">IBT 26290</strain>
    </source>
</reference>
<dbReference type="PROSITE" id="PS51968">
    <property type="entry name" value="GRH_CP2_DB"/>
    <property type="match status" value="1"/>
</dbReference>
<dbReference type="RefSeq" id="XP_056538564.1">
    <property type="nucleotide sequence ID" value="XM_056692607.1"/>
</dbReference>
<keyword evidence="2" id="KW-0805">Transcription regulation</keyword>
<feature type="compositionally biased region" description="Low complexity" evidence="6">
    <location>
        <begin position="502"/>
        <end position="526"/>
    </location>
</feature>
<keyword evidence="9" id="KW-1185">Reference proteome</keyword>
<comment type="caution">
    <text evidence="8">The sequence shown here is derived from an EMBL/GenBank/DDBJ whole genome shotgun (WGS) entry which is preliminary data.</text>
</comment>
<dbReference type="InterPro" id="IPR057520">
    <property type="entry name" value="GRHL1/CP2_C"/>
</dbReference>
<dbReference type="Proteomes" id="UP001149163">
    <property type="component" value="Unassembled WGS sequence"/>
</dbReference>
<evidence type="ECO:0000256" key="3">
    <source>
        <dbReference type="ARBA" id="ARBA00023125"/>
    </source>
</evidence>
<evidence type="ECO:0000313" key="8">
    <source>
        <dbReference type="EMBL" id="KAJ5151231.1"/>
    </source>
</evidence>
<dbReference type="AlphaFoldDB" id="A0A9W9HMQ5"/>
<evidence type="ECO:0000259" key="7">
    <source>
        <dbReference type="PROSITE" id="PS51968"/>
    </source>
</evidence>
<feature type="domain" description="Grh/CP2 DB" evidence="7">
    <location>
        <begin position="161"/>
        <end position="409"/>
    </location>
</feature>
<feature type="region of interest" description="Disordered" evidence="6">
    <location>
        <begin position="454"/>
        <end position="531"/>
    </location>
</feature>
<dbReference type="EMBL" id="JAPQKN010000008">
    <property type="protein sequence ID" value="KAJ5151231.1"/>
    <property type="molecule type" value="Genomic_DNA"/>
</dbReference>
<dbReference type="InterPro" id="IPR040167">
    <property type="entry name" value="TF_CP2-like"/>
</dbReference>
<keyword evidence="3" id="KW-0238">DNA-binding</keyword>
<evidence type="ECO:0000256" key="1">
    <source>
        <dbReference type="ARBA" id="ARBA00004123"/>
    </source>
</evidence>
<feature type="compositionally biased region" description="Polar residues" evidence="6">
    <location>
        <begin position="482"/>
        <end position="500"/>
    </location>
</feature>
<keyword evidence="5" id="KW-0539">Nucleus</keyword>
<feature type="region of interest" description="Disordered" evidence="6">
    <location>
        <begin position="379"/>
        <end position="415"/>
    </location>
</feature>
<name>A0A9W9HMQ5_9EURO</name>
<reference evidence="8" key="1">
    <citation type="submission" date="2022-11" db="EMBL/GenBank/DDBJ databases">
        <authorList>
            <person name="Petersen C."/>
        </authorList>
    </citation>
    <scope>NUCLEOTIDE SEQUENCE</scope>
    <source>
        <strain evidence="8">IBT 26290</strain>
    </source>
</reference>
<evidence type="ECO:0000256" key="6">
    <source>
        <dbReference type="SAM" id="MobiDB-lite"/>
    </source>
</evidence>
<evidence type="ECO:0000256" key="2">
    <source>
        <dbReference type="ARBA" id="ARBA00023015"/>
    </source>
</evidence>
<dbReference type="Pfam" id="PF04516">
    <property type="entry name" value="CP2"/>
    <property type="match status" value="1"/>
</dbReference>
<evidence type="ECO:0000313" key="9">
    <source>
        <dbReference type="Proteomes" id="UP001149163"/>
    </source>
</evidence>
<dbReference type="PANTHER" id="PTHR11037">
    <property type="entry name" value="TRANSCRIPTION FACTOR CP2"/>
    <property type="match status" value="1"/>
</dbReference>
<evidence type="ECO:0000256" key="5">
    <source>
        <dbReference type="ARBA" id="ARBA00023242"/>
    </source>
</evidence>
<sequence>MQDPRPPVGYDSLMMGLNDAHESAAPVAESINPKVITYQGVTTPGSGAVFHNQAGDLHSSTLSWIMPPPILGDELAPQVPSDTLDGFMPYIQTQDGLYCATHLDQEHMPKLPTPRHLNCDGAIEWSQNDSAYAFNDLFESAVSSNTSQSSTCQGTPNAIHESFRYNVTLSAPVAMFPHADGNPVTYLNKGHTYILNVVDSSPPLVNAGPVTYRTYVRVTFEAEEQRSNPAVAWQLWKALRGQQGALDREGMPLGVEFGEFLHGDAKDGANPRVRAEQASIDQFSVIWTSDPAKHAASCDIPVKFNFLSTDFTRAKGVKGVPVRLCVRTEMLLEESSGSEMCYCIVKLFRDHGAERKMTNDEASAKKRIEKLKHEIAKEEAKALSCKPSRKHLSPGDGMLEAPPQKRRRSAWQSDPILHHKLHTELSKLTSLLSSEREMSRLGLRGAVQDDPVVCPFALPTESDSSTGDERTGPIRDGHRKSFSSVVPASRAVDNSPSSRSIALLESSLETRSTTSSESANSTPASSIASTRESSAGRFSRYAACFLVQFVRNGKPLHSYHHAIYLSARSESELNQKLAEKLPISPDQFRVIWVNPKGVKVIVDDDMVEQIPEAQVMSADISALPSRNVAGPAPLVSPSEIRLIF</sequence>
<dbReference type="Pfam" id="PF25416">
    <property type="entry name" value="GRHL1_C"/>
    <property type="match status" value="1"/>
</dbReference>
<feature type="compositionally biased region" description="Basic and acidic residues" evidence="6">
    <location>
        <begin position="467"/>
        <end position="476"/>
    </location>
</feature>
<keyword evidence="4" id="KW-0804">Transcription</keyword>
<dbReference type="GO" id="GO:0001228">
    <property type="term" value="F:DNA-binding transcription activator activity, RNA polymerase II-specific"/>
    <property type="evidence" value="ECO:0007669"/>
    <property type="project" value="TreeGrafter"/>
</dbReference>
<dbReference type="InterPro" id="IPR007604">
    <property type="entry name" value="CP2"/>
</dbReference>